<dbReference type="OrthoDB" id="2955631at2"/>
<feature type="transmembrane region" description="Helical" evidence="1">
    <location>
        <begin position="146"/>
        <end position="167"/>
    </location>
</feature>
<dbReference type="InterPro" id="IPR018723">
    <property type="entry name" value="DUF2254_membrane"/>
</dbReference>
<gene>
    <name evidence="2" type="ORF">OCH7691_03675</name>
</gene>
<dbReference type="Pfam" id="PF10011">
    <property type="entry name" value="DUF2254"/>
    <property type="match status" value="1"/>
</dbReference>
<feature type="transmembrane region" description="Helical" evidence="1">
    <location>
        <begin position="71"/>
        <end position="101"/>
    </location>
</feature>
<keyword evidence="1" id="KW-0812">Transmembrane</keyword>
<evidence type="ECO:0008006" key="4">
    <source>
        <dbReference type="Google" id="ProtNLM"/>
    </source>
</evidence>
<protein>
    <recommendedName>
        <fullName evidence="4">DUF2254 domain-containing protein</fullName>
    </recommendedName>
</protein>
<dbReference type="EMBL" id="FWFR01000003">
    <property type="protein sequence ID" value="SLN73851.1"/>
    <property type="molecule type" value="Genomic_DNA"/>
</dbReference>
<evidence type="ECO:0000313" key="2">
    <source>
        <dbReference type="EMBL" id="SLN73851.1"/>
    </source>
</evidence>
<evidence type="ECO:0000313" key="3">
    <source>
        <dbReference type="Proteomes" id="UP000193200"/>
    </source>
</evidence>
<keyword evidence="3" id="KW-1185">Reference proteome</keyword>
<organism evidence="2 3">
    <name type="scientific">Oceanibacterium hippocampi</name>
    <dbReference type="NCBI Taxonomy" id="745714"/>
    <lineage>
        <taxon>Bacteria</taxon>
        <taxon>Pseudomonadati</taxon>
        <taxon>Pseudomonadota</taxon>
        <taxon>Alphaproteobacteria</taxon>
        <taxon>Sneathiellales</taxon>
        <taxon>Sneathiellaceae</taxon>
        <taxon>Oceanibacterium</taxon>
    </lineage>
</organism>
<dbReference type="AlphaFoldDB" id="A0A1Y5TV40"/>
<dbReference type="InParanoid" id="A0A1Y5TV40"/>
<keyword evidence="1" id="KW-0472">Membrane</keyword>
<dbReference type="Proteomes" id="UP000193200">
    <property type="component" value="Unassembled WGS sequence"/>
</dbReference>
<accession>A0A1Y5TV40</accession>
<dbReference type="RefSeq" id="WP_085884997.1">
    <property type="nucleotide sequence ID" value="NZ_FWFR01000003.1"/>
</dbReference>
<evidence type="ECO:0000256" key="1">
    <source>
        <dbReference type="SAM" id="Phobius"/>
    </source>
</evidence>
<sequence>MSNASRKTSFRTTLTRSHLLVLLQQITRGFFFIPTLLAVLGVILAIVAVWIDRNATVESLIPFLSIQVSGARSVLSTIAGAMITVISLVYSLTLVVFTLAASNIGPRILETFTSNRVNQTTIGLLGATFLYALIVLYLVGDDEVPNISVVLAIFLSATSFFWLIYFVHDVARRIMVDNEIGRTQRALRRAVDRLLADDPPERLDRAEVLPDSEWRPVRAPRAGYVTSVDADGLVALARANNGFIEMIAVPGSFVVEGALVARLYGDARNCEDADVTAGVLIADARAPEGDIQFNVHLNVEIALRALSPGVNDSYTAISAIDHLSGSFARILQRGAPSPLRVDTDETPRLWLQLIGVSDIVGTALHPLRQAARENVFVTLHLIRALGRIWEVVPDEHSSLIRKHLRLIATDTERTNGSRDDRREIAMAIRAARRFRQNRS</sequence>
<feature type="transmembrane region" description="Helical" evidence="1">
    <location>
        <begin position="30"/>
        <end position="51"/>
    </location>
</feature>
<proteinExistence type="predicted"/>
<reference evidence="2 3" key="1">
    <citation type="submission" date="2017-03" db="EMBL/GenBank/DDBJ databases">
        <authorList>
            <person name="Afonso C.L."/>
            <person name="Miller P.J."/>
            <person name="Scott M.A."/>
            <person name="Spackman E."/>
            <person name="Goraichik I."/>
            <person name="Dimitrov K.M."/>
            <person name="Suarez D.L."/>
            <person name="Swayne D.E."/>
        </authorList>
    </citation>
    <scope>NUCLEOTIDE SEQUENCE [LARGE SCALE GENOMIC DNA]</scope>
    <source>
        <strain evidence="2 3">CECT 7691</strain>
    </source>
</reference>
<feature type="transmembrane region" description="Helical" evidence="1">
    <location>
        <begin position="122"/>
        <end position="140"/>
    </location>
</feature>
<keyword evidence="1" id="KW-1133">Transmembrane helix</keyword>
<name>A0A1Y5TV40_9PROT</name>